<dbReference type="Proteomes" id="UP001163293">
    <property type="component" value="Chromosome"/>
</dbReference>
<dbReference type="InterPro" id="IPR008966">
    <property type="entry name" value="Adhesion_dom_sf"/>
</dbReference>
<evidence type="ECO:0000256" key="7">
    <source>
        <dbReference type="SAM" id="Phobius"/>
    </source>
</evidence>
<organism evidence="10 11">
    <name type="scientific">Paenarthrobacter ureafaciens</name>
    <dbReference type="NCBI Taxonomy" id="37931"/>
    <lineage>
        <taxon>Bacteria</taxon>
        <taxon>Bacillati</taxon>
        <taxon>Actinomycetota</taxon>
        <taxon>Actinomycetes</taxon>
        <taxon>Micrococcales</taxon>
        <taxon>Micrococcaceae</taxon>
        <taxon>Paenarthrobacter</taxon>
    </lineage>
</organism>
<sequence>MNKPLHMKTTALMAAFLAVFLTSLALVWAAQPATAANIPGASISISTNSVVTSQWDQVDLTCEWSVPDHSQPGDTFQMQLPQELRWFGAASFDLDNPEGETVATAVADDSGLVVFTLTDFVATHPLKVGGTCNFSTRYAEVPGDEEREQLEFTVGDRVVRVPVTVTPCVTDCTPAPESAGKAMWWADAGQTRLESIIYMPPMPSRSNDVTVTDTPSAGMEIDCDDVTPRVGRTVNANGNITDPMETDRYPAVIECTPQEVTVTWTGLPRGERVELFVVTEVTDATLDAYTNTGTVTIDGIENPVGAETRRTSAEGTGDGTATPTPTPTPTTATPTPTPTRSSSTPTPTPTPTTATPTPTPTPTMPTPTMTEPATAEPSTSAPTPSTPVTTPAVEAPSQTPEQPKKVQDDTELASTGANGPAFVFAAAALLALGSLLAFGAARRSSQRRSH</sequence>
<evidence type="ECO:0000256" key="6">
    <source>
        <dbReference type="SAM" id="MobiDB-lite"/>
    </source>
</evidence>
<keyword evidence="11" id="KW-1185">Reference proteome</keyword>
<keyword evidence="5" id="KW-0572">Peptidoglycan-anchor</keyword>
<feature type="compositionally biased region" description="Low complexity" evidence="6">
    <location>
        <begin position="366"/>
        <end position="397"/>
    </location>
</feature>
<evidence type="ECO:0000256" key="8">
    <source>
        <dbReference type="SAM" id="SignalP"/>
    </source>
</evidence>
<evidence type="ECO:0000313" key="11">
    <source>
        <dbReference type="Proteomes" id="UP001163293"/>
    </source>
</evidence>
<proteinExistence type="predicted"/>
<evidence type="ECO:0000256" key="1">
    <source>
        <dbReference type="ARBA" id="ARBA00004168"/>
    </source>
</evidence>
<dbReference type="Pfam" id="PF17961">
    <property type="entry name" value="Big_8"/>
    <property type="match status" value="1"/>
</dbReference>
<evidence type="ECO:0000313" key="10">
    <source>
        <dbReference type="EMBL" id="UYV98324.1"/>
    </source>
</evidence>
<keyword evidence="4 8" id="KW-0732">Signal</keyword>
<keyword evidence="3" id="KW-0964">Secreted</keyword>
<dbReference type="PRINTS" id="PR01217">
    <property type="entry name" value="PRICHEXTENSN"/>
</dbReference>
<dbReference type="Gene3D" id="2.60.40.1280">
    <property type="match status" value="1"/>
</dbReference>
<feature type="chain" id="PRO_5043410463" evidence="8">
    <location>
        <begin position="36"/>
        <end position="450"/>
    </location>
</feature>
<dbReference type="AlphaFoldDB" id="A0AAX3EKI4"/>
<keyword evidence="7" id="KW-1133">Transmembrane helix</keyword>
<evidence type="ECO:0000256" key="4">
    <source>
        <dbReference type="ARBA" id="ARBA00022729"/>
    </source>
</evidence>
<dbReference type="RefSeq" id="WP_168529622.1">
    <property type="nucleotide sequence ID" value="NZ_CP043010.1"/>
</dbReference>
<feature type="signal peptide" evidence="8">
    <location>
        <begin position="1"/>
        <end position="35"/>
    </location>
</feature>
<feature type="transmembrane region" description="Helical" evidence="7">
    <location>
        <begin position="421"/>
        <end position="441"/>
    </location>
</feature>
<reference evidence="10" key="1">
    <citation type="submission" date="2022-07" db="EMBL/GenBank/DDBJ databases">
        <authorList>
            <person name="Wu T."/>
        </authorList>
    </citation>
    <scope>NUCLEOTIDE SEQUENCE</scope>
    <source>
        <strain evidence="10">SD-1</strain>
    </source>
</reference>
<name>A0AAX3EKI4_PAEUR</name>
<protein>
    <submittedName>
        <fullName evidence="10">Ig-like domain-containing protein</fullName>
    </submittedName>
</protein>
<evidence type="ECO:0000256" key="2">
    <source>
        <dbReference type="ARBA" id="ARBA00022512"/>
    </source>
</evidence>
<keyword evidence="2" id="KW-0134">Cell wall</keyword>
<dbReference type="SUPFAM" id="SSF49401">
    <property type="entry name" value="Bacterial adhesins"/>
    <property type="match status" value="2"/>
</dbReference>
<dbReference type="InterPro" id="IPR041171">
    <property type="entry name" value="SDR_Ig"/>
</dbReference>
<evidence type="ECO:0000256" key="3">
    <source>
        <dbReference type="ARBA" id="ARBA00022525"/>
    </source>
</evidence>
<dbReference type="InterPro" id="IPR011252">
    <property type="entry name" value="Fibrogen-bd_dom1"/>
</dbReference>
<keyword evidence="7" id="KW-0472">Membrane</keyword>
<keyword evidence="7" id="KW-0812">Transmembrane</keyword>
<feature type="region of interest" description="Disordered" evidence="6">
    <location>
        <begin position="295"/>
        <end position="413"/>
    </location>
</feature>
<feature type="compositionally biased region" description="Low complexity" evidence="6">
    <location>
        <begin position="329"/>
        <end position="356"/>
    </location>
</feature>
<accession>A0AAX3EKI4</accession>
<evidence type="ECO:0000256" key="5">
    <source>
        <dbReference type="ARBA" id="ARBA00023088"/>
    </source>
</evidence>
<dbReference type="EMBL" id="CP101185">
    <property type="protein sequence ID" value="UYV98324.1"/>
    <property type="molecule type" value="Genomic_DNA"/>
</dbReference>
<evidence type="ECO:0000259" key="9">
    <source>
        <dbReference type="Pfam" id="PF17961"/>
    </source>
</evidence>
<feature type="domain" description="SDR-like Ig" evidence="9">
    <location>
        <begin position="54"/>
        <end position="135"/>
    </location>
</feature>
<gene>
    <name evidence="10" type="ORF">NL394_03565</name>
</gene>
<dbReference type="GO" id="GO:0007155">
    <property type="term" value="P:cell adhesion"/>
    <property type="evidence" value="ECO:0007669"/>
    <property type="project" value="InterPro"/>
</dbReference>
<dbReference type="Gene3D" id="2.60.40.740">
    <property type="match status" value="1"/>
</dbReference>
<comment type="subcellular location">
    <subcellularLocation>
        <location evidence="1">Secreted</location>
        <location evidence="1">Cell wall</location>
        <topology evidence="1">Peptidoglycan-anchor</topology>
    </subcellularLocation>
</comment>